<evidence type="ECO:0000313" key="3">
    <source>
        <dbReference type="EMBL" id="OBA89928.1"/>
    </source>
</evidence>
<sequence length="273" mass="30526">MTDRLQVDLTGAPQTMLATLYGKALDADLPNPVLHDTYARDVVARIDYDWSQTTVTAARSPGITLRSAYFDKTARQFLAVHPEAVVLHLGCGLDSRYYRLDPRPGVDWYDIDYPEVADLRRQLYPPREHCHIVSASVTDPAWLADIPADRPALMIAEGLTMYLSEADGQALFRRIVAHFPSGELQFDAFSRLGVKLQWTNSVVRRSGATLKWAMDGPDDVLSVVPGLRLLSWESALGPDGYDRLPTGLRVTAAVMRAIPGMRHMSQYHRYAWG</sequence>
<comment type="caution">
    <text evidence="3">The sequence shown here is derived from an EMBL/GenBank/DDBJ whole genome shotgun (WGS) entry which is preliminary data.</text>
</comment>
<dbReference type="AlphaFoldDB" id="A0A1A0MYQ3"/>
<dbReference type="PANTHER" id="PTHR43619:SF2">
    <property type="entry name" value="S-ADENOSYL-L-METHIONINE-DEPENDENT METHYLTRANSFERASES SUPERFAMILY PROTEIN"/>
    <property type="match status" value="1"/>
</dbReference>
<dbReference type="Pfam" id="PF04072">
    <property type="entry name" value="LCM"/>
    <property type="match status" value="1"/>
</dbReference>
<keyword evidence="2 3" id="KW-0808">Transferase</keyword>
<accession>A0A1A0MYQ3</accession>
<keyword evidence="1 3" id="KW-0489">Methyltransferase</keyword>
<gene>
    <name evidence="3" type="ORF">A5642_13825</name>
</gene>
<dbReference type="InterPro" id="IPR016874">
    <property type="entry name" value="TcmP-like"/>
</dbReference>
<dbReference type="PIRSF" id="PIRSF028177">
    <property type="entry name" value="Polyketide_synth_Omtfrase_TcmP"/>
    <property type="match status" value="1"/>
</dbReference>
<organism evidence="3 4">
    <name type="scientific">Mycolicibacterium mucogenicum</name>
    <name type="common">Mycobacterium mucogenicum</name>
    <dbReference type="NCBI Taxonomy" id="56689"/>
    <lineage>
        <taxon>Bacteria</taxon>
        <taxon>Bacillati</taxon>
        <taxon>Actinomycetota</taxon>
        <taxon>Actinomycetes</taxon>
        <taxon>Mycobacteriales</taxon>
        <taxon>Mycobacteriaceae</taxon>
        <taxon>Mycolicibacterium</taxon>
    </lineage>
</organism>
<dbReference type="Proteomes" id="UP000093962">
    <property type="component" value="Unassembled WGS sequence"/>
</dbReference>
<dbReference type="GO" id="GO:0008168">
    <property type="term" value="F:methyltransferase activity"/>
    <property type="evidence" value="ECO:0007669"/>
    <property type="project" value="UniProtKB-KW"/>
</dbReference>
<dbReference type="GO" id="GO:0032259">
    <property type="term" value="P:methylation"/>
    <property type="evidence" value="ECO:0007669"/>
    <property type="project" value="UniProtKB-KW"/>
</dbReference>
<proteinExistence type="predicted"/>
<dbReference type="Gene3D" id="3.40.50.150">
    <property type="entry name" value="Vaccinia Virus protein VP39"/>
    <property type="match status" value="1"/>
</dbReference>
<dbReference type="PANTHER" id="PTHR43619">
    <property type="entry name" value="S-ADENOSYL-L-METHIONINE-DEPENDENT METHYLTRANSFERASE YKTD-RELATED"/>
    <property type="match status" value="1"/>
</dbReference>
<reference evidence="3 4" key="1">
    <citation type="submission" date="2016-06" db="EMBL/GenBank/DDBJ databases">
        <authorList>
            <person name="Kjaerup R.B."/>
            <person name="Dalgaard T.S."/>
            <person name="Juul-Madsen H.R."/>
        </authorList>
    </citation>
    <scope>NUCLEOTIDE SEQUENCE [LARGE SCALE GENOMIC DNA]</scope>
    <source>
        <strain evidence="3 4">1199456.5</strain>
    </source>
</reference>
<dbReference type="SUPFAM" id="SSF53335">
    <property type="entry name" value="S-adenosyl-L-methionine-dependent methyltransferases"/>
    <property type="match status" value="1"/>
</dbReference>
<dbReference type="InterPro" id="IPR029063">
    <property type="entry name" value="SAM-dependent_MTases_sf"/>
</dbReference>
<evidence type="ECO:0000256" key="2">
    <source>
        <dbReference type="ARBA" id="ARBA00022679"/>
    </source>
</evidence>
<dbReference type="InterPro" id="IPR007213">
    <property type="entry name" value="Ppm1/Ppm2/Tcmp"/>
</dbReference>
<evidence type="ECO:0000313" key="4">
    <source>
        <dbReference type="Proteomes" id="UP000093962"/>
    </source>
</evidence>
<dbReference type="RefSeq" id="WP_064858034.1">
    <property type="nucleotide sequence ID" value="NZ_LZSF01000065.1"/>
</dbReference>
<protein>
    <submittedName>
        <fullName evidence="3">Methyltransferase</fullName>
    </submittedName>
</protein>
<name>A0A1A0MYQ3_MYCMU</name>
<dbReference type="OrthoDB" id="9800233at2"/>
<dbReference type="EMBL" id="LZSF01000065">
    <property type="protein sequence ID" value="OBA89928.1"/>
    <property type="molecule type" value="Genomic_DNA"/>
</dbReference>
<evidence type="ECO:0000256" key="1">
    <source>
        <dbReference type="ARBA" id="ARBA00022603"/>
    </source>
</evidence>